<reference evidence="15" key="1">
    <citation type="journal article" date="2020" name="Stud. Mycol.">
        <title>101 Dothideomycetes genomes: a test case for predicting lifestyles and emergence of pathogens.</title>
        <authorList>
            <person name="Haridas S."/>
            <person name="Albert R."/>
            <person name="Binder M."/>
            <person name="Bloem J."/>
            <person name="Labutti K."/>
            <person name="Salamov A."/>
            <person name="Andreopoulos B."/>
            <person name="Baker S."/>
            <person name="Barry K."/>
            <person name="Bills G."/>
            <person name="Bluhm B."/>
            <person name="Cannon C."/>
            <person name="Castanera R."/>
            <person name="Culley D."/>
            <person name="Daum C."/>
            <person name="Ezra D."/>
            <person name="Gonzalez J."/>
            <person name="Henrissat B."/>
            <person name="Kuo A."/>
            <person name="Liang C."/>
            <person name="Lipzen A."/>
            <person name="Lutzoni F."/>
            <person name="Magnuson J."/>
            <person name="Mondo S."/>
            <person name="Nolan M."/>
            <person name="Ohm R."/>
            <person name="Pangilinan J."/>
            <person name="Park H.-J."/>
            <person name="Ramirez L."/>
            <person name="Alfaro M."/>
            <person name="Sun H."/>
            <person name="Tritt A."/>
            <person name="Yoshinaga Y."/>
            <person name="Zwiers L.-H."/>
            <person name="Turgeon B."/>
            <person name="Goodwin S."/>
            <person name="Spatafora J."/>
            <person name="Crous P."/>
            <person name="Grigoriev I."/>
        </authorList>
    </citation>
    <scope>NUCLEOTIDE SEQUENCE</scope>
    <source>
        <strain evidence="15">CBS 133067</strain>
    </source>
</reference>
<evidence type="ECO:0000256" key="10">
    <source>
        <dbReference type="ARBA" id="ARBA00048605"/>
    </source>
</evidence>
<dbReference type="GO" id="GO:0005975">
    <property type="term" value="P:carbohydrate metabolic process"/>
    <property type="evidence" value="ECO:0007669"/>
    <property type="project" value="InterPro"/>
</dbReference>
<evidence type="ECO:0000256" key="5">
    <source>
        <dbReference type="ARBA" id="ARBA00022801"/>
    </source>
</evidence>
<proteinExistence type="inferred from homology"/>
<feature type="disulfide bond" evidence="12">
    <location>
        <begin position="375"/>
        <end position="404"/>
    </location>
</feature>
<dbReference type="SUPFAM" id="SSF48225">
    <property type="entry name" value="Seven-hairpin glycosidases"/>
    <property type="match status" value="1"/>
</dbReference>
<name>A0A9P4M0W6_9PEZI</name>
<keyword evidence="16" id="KW-1185">Reference proteome</keyword>
<evidence type="ECO:0000256" key="14">
    <source>
        <dbReference type="SAM" id="Phobius"/>
    </source>
</evidence>
<keyword evidence="7" id="KW-0325">Glycoprotein</keyword>
<evidence type="ECO:0000256" key="1">
    <source>
        <dbReference type="ARBA" id="ARBA00001913"/>
    </source>
</evidence>
<dbReference type="GO" id="GO:0036503">
    <property type="term" value="P:ERAD pathway"/>
    <property type="evidence" value="ECO:0007669"/>
    <property type="project" value="UniProtKB-ARBA"/>
</dbReference>
<keyword evidence="11" id="KW-0479">Metal-binding</keyword>
<evidence type="ECO:0000256" key="6">
    <source>
        <dbReference type="ARBA" id="ARBA00023157"/>
    </source>
</evidence>
<dbReference type="InterPro" id="IPR050749">
    <property type="entry name" value="Glycosyl_Hydrolase_47"/>
</dbReference>
<keyword evidence="14" id="KW-0472">Membrane</keyword>
<protein>
    <recommendedName>
        <fullName evidence="13">alpha-1,2-Mannosidase</fullName>
        <ecNumber evidence="13">3.2.1.-</ecNumber>
    </recommendedName>
</protein>
<keyword evidence="4" id="KW-0732">Signal</keyword>
<dbReference type="GO" id="GO:0005783">
    <property type="term" value="C:endoplasmic reticulum"/>
    <property type="evidence" value="ECO:0007669"/>
    <property type="project" value="TreeGrafter"/>
</dbReference>
<feature type="binding site" evidence="11">
    <location>
        <position position="550"/>
    </location>
    <ligand>
        <name>Ca(2+)</name>
        <dbReference type="ChEBI" id="CHEBI:29108"/>
    </ligand>
</feature>
<comment type="cofactor">
    <cofactor evidence="1 11">
        <name>Ca(2+)</name>
        <dbReference type="ChEBI" id="CHEBI:29108"/>
    </cofactor>
</comment>
<dbReference type="Proteomes" id="UP000799772">
    <property type="component" value="Unassembled WGS sequence"/>
</dbReference>
<dbReference type="Pfam" id="PF01532">
    <property type="entry name" value="Glyco_hydro_47"/>
    <property type="match status" value="1"/>
</dbReference>
<keyword evidence="11" id="KW-0106">Calcium</keyword>
<evidence type="ECO:0000256" key="8">
    <source>
        <dbReference type="ARBA" id="ARBA00023295"/>
    </source>
</evidence>
<evidence type="ECO:0000256" key="7">
    <source>
        <dbReference type="ARBA" id="ARBA00023180"/>
    </source>
</evidence>
<dbReference type="InterPro" id="IPR001382">
    <property type="entry name" value="Glyco_hydro_47"/>
</dbReference>
<evidence type="ECO:0000256" key="13">
    <source>
        <dbReference type="RuleBase" id="RU361193"/>
    </source>
</evidence>
<evidence type="ECO:0000256" key="4">
    <source>
        <dbReference type="ARBA" id="ARBA00022729"/>
    </source>
</evidence>
<dbReference type="PANTHER" id="PTHR11742">
    <property type="entry name" value="MANNOSYL-OLIGOSACCHARIDE ALPHA-1,2-MANNOSIDASE-RELATED"/>
    <property type="match status" value="1"/>
</dbReference>
<dbReference type="Gene3D" id="1.50.10.10">
    <property type="match status" value="1"/>
</dbReference>
<comment type="caution">
    <text evidence="15">The sequence shown here is derived from an EMBL/GenBank/DDBJ whole genome shotgun (WGS) entry which is preliminary data.</text>
</comment>
<comment type="catalytic activity">
    <reaction evidence="9">
        <text>N(4)-(alpha-D-Man-(1-&gt;2)-alpha-D-Man-(1-&gt;2)-alpha-D-Man-(1-&gt;3)-[alpha-D-Man-(1-&gt;3)-[alpha-D-Man-(1-&gt;2)-alpha-D-Man-(1-&gt;6)]-alpha-D-Man-(1-&gt;6)]-beta-D-Man-(1-&gt;4)-beta-D-GlcNAc-(1-&gt;4)-beta-D-GlcNAc)-L-asparaginyl-[protein] (N-glucan mannose isomer 8A1,2,3B1,3) + 3 H2O = N(4)-(alpha-D-Man-(1-&gt;3)-[alpha-D-Man-(1-&gt;3)-[alpha-D-Man-(1-&gt;6)]-alpha-D-Man-(1-&gt;6)]-beta-D-Man-(1-&gt;4)-beta-D-GlcNAc-(1-&gt;4)-beta-D-GlcNAc)-L-asparaginyl-[protein] (N-glucan mannose isomer 5A1,2) + 3 beta-D-mannose</text>
        <dbReference type="Rhea" id="RHEA:56028"/>
        <dbReference type="Rhea" id="RHEA-COMP:14358"/>
        <dbReference type="Rhea" id="RHEA-COMP:14367"/>
        <dbReference type="ChEBI" id="CHEBI:15377"/>
        <dbReference type="ChEBI" id="CHEBI:28563"/>
        <dbReference type="ChEBI" id="CHEBI:59087"/>
        <dbReference type="ChEBI" id="CHEBI:60628"/>
        <dbReference type="EC" id="3.2.1.113"/>
    </reaction>
</comment>
<sequence>MLPFRRNPDTAFKLFSVTFIVVFYLLYSSFYDPPLKLERTSKPSGPKVQNETWQGDTARADVARLKRVEEAMKHSFHGYRVKAWGYDDIRPVSGRPANSSYGWGGYILEAAPSLAVMGLWEEFALCLDHIVERIDFSRTQVLVDPAIATKRYLGSLVSLLELADTEVVAEGNITAAEREKIMDKAVILANKLLPAYATTAGLPFPRVDFLTGDGMPRPASFDSDMKPRPQEYSIEPSDAATILELAGLTRLSGNTEYYMRAIQAWAPLIWDKFVEPFPGLIAGPFDIFSAEPERLQRHWDAGHGDFYETLLKAVMFAPKDKLAPTYQRRWLQSAYAVRHNLTSRSLPADNHLTQHMYLGKWDSEWYLNEMSQEACSAAGVIILGARFMERPDLFPLGQAILEGCRYVYTSSSCNLGADRWSWQPMSVSRNGTFGPTTNRSSTELNEHSYWVSDSSYKFQPNYFASLFHAFRVTGEQRYRDWAWDAFNAFDRDCKTPFGYAGLSDVMEGYAGRANWADDVDGGMVLETLKWLWLIFADTDVMSLDRWIFTTGGYPLRRG</sequence>
<gene>
    <name evidence="15" type="ORF">NA57DRAFT_49652</name>
</gene>
<dbReference type="OrthoDB" id="8118055at2759"/>
<accession>A0A9P4M0W6</accession>
<evidence type="ECO:0000256" key="3">
    <source>
        <dbReference type="ARBA" id="ARBA00007658"/>
    </source>
</evidence>
<dbReference type="PRINTS" id="PR00747">
    <property type="entry name" value="GLYHDRLASE47"/>
</dbReference>
<dbReference type="GO" id="GO:0005509">
    <property type="term" value="F:calcium ion binding"/>
    <property type="evidence" value="ECO:0007669"/>
    <property type="project" value="InterPro"/>
</dbReference>
<evidence type="ECO:0000256" key="12">
    <source>
        <dbReference type="PIRSR" id="PIRSR601382-3"/>
    </source>
</evidence>
<dbReference type="InterPro" id="IPR012341">
    <property type="entry name" value="6hp_glycosidase-like_sf"/>
</dbReference>
<dbReference type="EMBL" id="ML978142">
    <property type="protein sequence ID" value="KAF2092755.1"/>
    <property type="molecule type" value="Genomic_DNA"/>
</dbReference>
<dbReference type="AlphaFoldDB" id="A0A9P4M0W6"/>
<keyword evidence="6 12" id="KW-1015">Disulfide bond</keyword>
<comment type="pathway">
    <text evidence="2">Protein modification; protein glycosylation.</text>
</comment>
<comment type="similarity">
    <text evidence="3 13">Belongs to the glycosyl hydrolase 47 family.</text>
</comment>
<evidence type="ECO:0000256" key="11">
    <source>
        <dbReference type="PIRSR" id="PIRSR601382-2"/>
    </source>
</evidence>
<organism evidence="15 16">
    <name type="scientific">Rhizodiscina lignyota</name>
    <dbReference type="NCBI Taxonomy" id="1504668"/>
    <lineage>
        <taxon>Eukaryota</taxon>
        <taxon>Fungi</taxon>
        <taxon>Dikarya</taxon>
        <taxon>Ascomycota</taxon>
        <taxon>Pezizomycotina</taxon>
        <taxon>Dothideomycetes</taxon>
        <taxon>Pleosporomycetidae</taxon>
        <taxon>Aulographales</taxon>
        <taxon>Rhizodiscinaceae</taxon>
        <taxon>Rhizodiscina</taxon>
    </lineage>
</organism>
<dbReference type="EC" id="3.2.1.-" evidence="13"/>
<evidence type="ECO:0000313" key="16">
    <source>
        <dbReference type="Proteomes" id="UP000799772"/>
    </source>
</evidence>
<keyword evidence="14" id="KW-1133">Transmembrane helix</keyword>
<keyword evidence="14" id="KW-0812">Transmembrane</keyword>
<evidence type="ECO:0000313" key="15">
    <source>
        <dbReference type="EMBL" id="KAF2092755.1"/>
    </source>
</evidence>
<dbReference type="GO" id="GO:0004571">
    <property type="term" value="F:mannosyl-oligosaccharide 1,2-alpha-mannosidase activity"/>
    <property type="evidence" value="ECO:0007669"/>
    <property type="project" value="UniProtKB-EC"/>
</dbReference>
<keyword evidence="5 13" id="KW-0378">Hydrolase</keyword>
<evidence type="ECO:0000256" key="9">
    <source>
        <dbReference type="ARBA" id="ARBA00047669"/>
    </source>
</evidence>
<dbReference type="PANTHER" id="PTHR11742:SF101">
    <property type="entry name" value="MANNOSYL-OLIGOSACCHARIDE ALPHA-1,2-MANNOSIDASE 1B"/>
    <property type="match status" value="1"/>
</dbReference>
<keyword evidence="8 13" id="KW-0326">Glycosidase</keyword>
<dbReference type="InterPro" id="IPR036026">
    <property type="entry name" value="Seven-hairpin_glycosidases"/>
</dbReference>
<comment type="catalytic activity">
    <reaction evidence="10">
        <text>N(4)-(alpha-D-Man-(1-&gt;2)-alpha-D-Man-(1-&gt;2)-alpha-D-Man-(1-&gt;3)-[alpha-D-Man-(1-&gt;2)-alpha-D-Man-(1-&gt;3)-[alpha-D-Man-(1-&gt;2)-alpha-D-Man-(1-&gt;6)]-alpha-D-Man-(1-&gt;6)]-beta-D-Man-(1-&gt;4)-beta-D-GlcNAc-(1-&gt;4)-beta-D-GlcNAc)-L-asparaginyl-[protein] (N-glucan mannose isomer 9A1,2,3B1,2,3) + 4 H2O = N(4)-(alpha-D-Man-(1-&gt;3)-[alpha-D-Man-(1-&gt;3)-[alpha-D-Man-(1-&gt;6)]-alpha-D-Man-(1-&gt;6)]-beta-D-Man-(1-&gt;4)-beta-D-GlcNAc-(1-&gt;4)-beta-D-GlcNAc)-L-asparaginyl-[protein] (N-glucan mannose isomer 5A1,2) + 4 beta-D-mannose</text>
        <dbReference type="Rhea" id="RHEA:56008"/>
        <dbReference type="Rhea" id="RHEA-COMP:14356"/>
        <dbReference type="Rhea" id="RHEA-COMP:14367"/>
        <dbReference type="ChEBI" id="CHEBI:15377"/>
        <dbReference type="ChEBI" id="CHEBI:28563"/>
        <dbReference type="ChEBI" id="CHEBI:59087"/>
        <dbReference type="ChEBI" id="CHEBI:139493"/>
        <dbReference type="EC" id="3.2.1.113"/>
    </reaction>
</comment>
<dbReference type="GO" id="GO:0016020">
    <property type="term" value="C:membrane"/>
    <property type="evidence" value="ECO:0007669"/>
    <property type="project" value="InterPro"/>
</dbReference>
<feature type="transmembrane region" description="Helical" evidence="14">
    <location>
        <begin position="12"/>
        <end position="31"/>
    </location>
</feature>
<evidence type="ECO:0000256" key="2">
    <source>
        <dbReference type="ARBA" id="ARBA00004922"/>
    </source>
</evidence>